<feature type="region of interest" description="Disordered" evidence="7">
    <location>
        <begin position="1"/>
        <end position="63"/>
    </location>
</feature>
<evidence type="ECO:0008006" key="12">
    <source>
        <dbReference type="Google" id="ProtNLM"/>
    </source>
</evidence>
<dbReference type="InterPro" id="IPR000182">
    <property type="entry name" value="GNAT_dom"/>
</dbReference>
<dbReference type="PANTHER" id="PTHR46309:SF15">
    <property type="entry name" value="PHD-FINGER PROTEIN"/>
    <property type="match status" value="1"/>
</dbReference>
<evidence type="ECO:0000259" key="8">
    <source>
        <dbReference type="PROSITE" id="PS50016"/>
    </source>
</evidence>
<dbReference type="GO" id="GO:0006357">
    <property type="term" value="P:regulation of transcription by RNA polymerase II"/>
    <property type="evidence" value="ECO:0007669"/>
    <property type="project" value="TreeGrafter"/>
</dbReference>
<gene>
    <name evidence="10" type="ORF">FH972_013742</name>
</gene>
<evidence type="ECO:0000259" key="9">
    <source>
        <dbReference type="PROSITE" id="PS51186"/>
    </source>
</evidence>
<dbReference type="InterPro" id="IPR059153">
    <property type="entry name" value="NSD_PHD-1st"/>
</dbReference>
<name>A0A5N6R7W5_9ROSI</name>
<feature type="compositionally biased region" description="Basic and acidic residues" evidence="7">
    <location>
        <begin position="85"/>
        <end position="96"/>
    </location>
</feature>
<dbReference type="Pfam" id="PF16135">
    <property type="entry name" value="TDBD"/>
    <property type="match status" value="1"/>
</dbReference>
<dbReference type="InterPro" id="IPR013083">
    <property type="entry name" value="Znf_RING/FYVE/PHD"/>
</dbReference>
<dbReference type="PROSITE" id="PS51186">
    <property type="entry name" value="GNAT"/>
    <property type="match status" value="1"/>
</dbReference>
<keyword evidence="11" id="KW-1185">Reference proteome</keyword>
<dbReference type="Proteomes" id="UP000327013">
    <property type="component" value="Chromosome 5"/>
</dbReference>
<organism evidence="10 11">
    <name type="scientific">Carpinus fangiana</name>
    <dbReference type="NCBI Taxonomy" id="176857"/>
    <lineage>
        <taxon>Eukaryota</taxon>
        <taxon>Viridiplantae</taxon>
        <taxon>Streptophyta</taxon>
        <taxon>Embryophyta</taxon>
        <taxon>Tracheophyta</taxon>
        <taxon>Spermatophyta</taxon>
        <taxon>Magnoliopsida</taxon>
        <taxon>eudicotyledons</taxon>
        <taxon>Gunneridae</taxon>
        <taxon>Pentapetalae</taxon>
        <taxon>rosids</taxon>
        <taxon>fabids</taxon>
        <taxon>Fagales</taxon>
        <taxon>Betulaceae</taxon>
        <taxon>Carpinus</taxon>
    </lineage>
</organism>
<comment type="subcellular location">
    <subcellularLocation>
        <location evidence="1">Nucleus</location>
    </subcellularLocation>
</comment>
<evidence type="ECO:0000256" key="1">
    <source>
        <dbReference type="ARBA" id="ARBA00004123"/>
    </source>
</evidence>
<dbReference type="SUPFAM" id="SSF55729">
    <property type="entry name" value="Acyl-CoA N-acyltransferases (Nat)"/>
    <property type="match status" value="1"/>
</dbReference>
<dbReference type="InterPro" id="IPR019787">
    <property type="entry name" value="Znf_PHD-finger"/>
</dbReference>
<dbReference type="InterPro" id="IPR054292">
    <property type="entry name" value="DUF7028"/>
</dbReference>
<dbReference type="Gene3D" id="3.40.630.30">
    <property type="match status" value="1"/>
</dbReference>
<dbReference type="InterPro" id="IPR056511">
    <property type="entry name" value="IDM1_C"/>
</dbReference>
<evidence type="ECO:0000313" key="11">
    <source>
        <dbReference type="Proteomes" id="UP000327013"/>
    </source>
</evidence>
<dbReference type="AlphaFoldDB" id="A0A5N6R7W5"/>
<dbReference type="GO" id="GO:0016747">
    <property type="term" value="F:acyltransferase activity, transferring groups other than amino-acyl groups"/>
    <property type="evidence" value="ECO:0007669"/>
    <property type="project" value="InterPro"/>
</dbReference>
<feature type="domain" description="N-acetyltransferase" evidence="9">
    <location>
        <begin position="484"/>
        <end position="639"/>
    </location>
</feature>
<dbReference type="InterPro" id="IPR019786">
    <property type="entry name" value="Zinc_finger_PHD-type_CS"/>
</dbReference>
<dbReference type="Pfam" id="PF23209">
    <property type="entry name" value="IDM1_C"/>
    <property type="match status" value="1"/>
</dbReference>
<dbReference type="Pfam" id="PF23011">
    <property type="entry name" value="PHD-1st_NSD"/>
    <property type="match status" value="1"/>
</dbReference>
<feature type="compositionally biased region" description="Polar residues" evidence="7">
    <location>
        <begin position="216"/>
        <end position="234"/>
    </location>
</feature>
<dbReference type="Pfam" id="PF22970">
    <property type="entry name" value="DUF7028"/>
    <property type="match status" value="1"/>
</dbReference>
<dbReference type="SMART" id="SM00249">
    <property type="entry name" value="PHD"/>
    <property type="match status" value="2"/>
</dbReference>
<dbReference type="InterPro" id="IPR001965">
    <property type="entry name" value="Znf_PHD"/>
</dbReference>
<evidence type="ECO:0000256" key="5">
    <source>
        <dbReference type="ARBA" id="ARBA00023242"/>
    </source>
</evidence>
<evidence type="ECO:0000256" key="2">
    <source>
        <dbReference type="ARBA" id="ARBA00022723"/>
    </source>
</evidence>
<dbReference type="InterPro" id="IPR042163">
    <property type="entry name" value="PHF12"/>
</dbReference>
<sequence>MPRPSYPVSSCSAPPTFTKTQESHWQATRKHSLSSSSIFSLKPTKMEKPATGISHPPSGTPVVESEYCPQAVADGYTLGGEDEDYKSSFKKEGAKDKPRKHLAAVGREFSYAQKGVKRGLRDTSPSGNCFPSLRTATEGCIDEVGVSPSVGSNPVPRLSKTAENDVASGSVCGRIARYRKPIKCTDLGFNVKSKLAGHPKRRRGKVLSEMKKIREQSSGTQPNGSGKSAISSTSNKKARSILSLLIDNNVLLPRTRVHYRGRTGCAPSKKGHITRDGIVCNCCCELFSLTAFEAHAGSSNHRPAANILLEDGRSLQDCRRQVIDNNDQNNNFTAKLKENDEICSVCHYVGELVLCGHCPSSFHKSCIGLQDVPDGDWSCPSCACGVCGHGKFEEDNGHFMGNNFVTCKQCEHKFHIGCLKSKEMVNKDHWFCGRKCESIFLGLGKLLGKPIPVGVDNLTWTLLKSADSESCNLDAPDIDSRLKAAISVMHEIFEPVIQPLTNRDLVEDVIFSSGSELKESNFRGFYTVLLERNDEVICVATVRIYGEKLAEIPLVGTSFQHRRCGMCRILIDELEKQLMALGVERLILHAAPTVLKTWTTSFGFSKMTDFEKVQFLDYTFLEFQDTIMCQKLLMKKPAAEIVDQGLVDSAVKHGKLIFQEAIRDSNSAYSKRRKKISACESRLPIHDISGRYLMPAF</sequence>
<dbReference type="Gene3D" id="3.30.40.10">
    <property type="entry name" value="Zinc/RING finger domain, C3HC4 (zinc finger)"/>
    <property type="match status" value="2"/>
</dbReference>
<dbReference type="GO" id="GO:0005634">
    <property type="term" value="C:nucleus"/>
    <property type="evidence" value="ECO:0007669"/>
    <property type="project" value="UniProtKB-SubCell"/>
</dbReference>
<feature type="compositionally biased region" description="Basic residues" evidence="7">
    <location>
        <begin position="195"/>
        <end position="205"/>
    </location>
</feature>
<dbReference type="PROSITE" id="PS01359">
    <property type="entry name" value="ZF_PHD_1"/>
    <property type="match status" value="1"/>
</dbReference>
<keyword evidence="5" id="KW-0539">Nucleus</keyword>
<dbReference type="SUPFAM" id="SSF57903">
    <property type="entry name" value="FYVE/PHD zinc finger"/>
    <property type="match status" value="1"/>
</dbReference>
<feature type="compositionally biased region" description="Polar residues" evidence="7">
    <location>
        <begin position="7"/>
        <end position="26"/>
    </location>
</feature>
<dbReference type="InterPro" id="IPR011011">
    <property type="entry name" value="Znf_FYVE_PHD"/>
</dbReference>
<evidence type="ECO:0000256" key="6">
    <source>
        <dbReference type="PROSITE-ProRule" id="PRU00146"/>
    </source>
</evidence>
<dbReference type="EMBL" id="CM017325">
    <property type="protein sequence ID" value="KAE8057020.1"/>
    <property type="molecule type" value="Genomic_DNA"/>
</dbReference>
<reference evidence="10 11" key="1">
    <citation type="submission" date="2019-06" db="EMBL/GenBank/DDBJ databases">
        <title>A chromosomal-level reference genome of Carpinus fangiana (Coryloideae, Betulaceae).</title>
        <authorList>
            <person name="Yang X."/>
            <person name="Wang Z."/>
            <person name="Zhang L."/>
            <person name="Hao G."/>
            <person name="Liu J."/>
            <person name="Yang Y."/>
        </authorList>
    </citation>
    <scope>NUCLEOTIDE SEQUENCE [LARGE SCALE GENOMIC DNA]</scope>
    <source>
        <strain evidence="10">Cfa_2016G</strain>
        <tissue evidence="10">Leaf</tissue>
    </source>
</reference>
<feature type="region of interest" description="Disordered" evidence="7">
    <location>
        <begin position="195"/>
        <end position="234"/>
    </location>
</feature>
<accession>A0A5N6R7W5</accession>
<dbReference type="CDD" id="cd04301">
    <property type="entry name" value="NAT_SF"/>
    <property type="match status" value="1"/>
</dbReference>
<feature type="compositionally biased region" description="Basic and acidic residues" evidence="7">
    <location>
        <begin position="206"/>
        <end position="215"/>
    </location>
</feature>
<dbReference type="PANTHER" id="PTHR46309">
    <property type="entry name" value="PHD FINGER PROTEIN 12"/>
    <property type="match status" value="1"/>
</dbReference>
<proteinExistence type="predicted"/>
<protein>
    <recommendedName>
        <fullName evidence="12">PHD-type domain-containing protein</fullName>
    </recommendedName>
</protein>
<evidence type="ECO:0000256" key="4">
    <source>
        <dbReference type="ARBA" id="ARBA00022833"/>
    </source>
</evidence>
<keyword evidence="2" id="KW-0479">Metal-binding</keyword>
<dbReference type="PROSITE" id="PS50016">
    <property type="entry name" value="ZF_PHD_2"/>
    <property type="match status" value="1"/>
</dbReference>
<evidence type="ECO:0000313" key="10">
    <source>
        <dbReference type="EMBL" id="KAE8057020.1"/>
    </source>
</evidence>
<dbReference type="OrthoDB" id="1903104at2759"/>
<feature type="domain" description="PHD-type" evidence="8">
    <location>
        <begin position="340"/>
        <end position="385"/>
    </location>
</feature>
<dbReference type="GO" id="GO:0008270">
    <property type="term" value="F:zinc ion binding"/>
    <property type="evidence" value="ECO:0007669"/>
    <property type="project" value="UniProtKB-KW"/>
</dbReference>
<evidence type="ECO:0000256" key="7">
    <source>
        <dbReference type="SAM" id="MobiDB-lite"/>
    </source>
</evidence>
<keyword evidence="3 6" id="KW-0863">Zinc-finger</keyword>
<dbReference type="InterPro" id="IPR016181">
    <property type="entry name" value="Acyl_CoA_acyltransferase"/>
</dbReference>
<feature type="region of interest" description="Disordered" evidence="7">
    <location>
        <begin position="79"/>
        <end position="98"/>
    </location>
</feature>
<keyword evidence="4" id="KW-0862">Zinc</keyword>
<dbReference type="InterPro" id="IPR032308">
    <property type="entry name" value="TDBD"/>
</dbReference>
<evidence type="ECO:0000256" key="3">
    <source>
        <dbReference type="ARBA" id="ARBA00022771"/>
    </source>
</evidence>
<dbReference type="GO" id="GO:0003714">
    <property type="term" value="F:transcription corepressor activity"/>
    <property type="evidence" value="ECO:0007669"/>
    <property type="project" value="InterPro"/>
</dbReference>